<keyword evidence="3" id="KW-1185">Reference proteome</keyword>
<evidence type="ECO:0000313" key="2">
    <source>
        <dbReference type="EMBL" id="MFC0349808.1"/>
    </source>
</evidence>
<dbReference type="Pfam" id="PF07484">
    <property type="entry name" value="Collar"/>
    <property type="match status" value="1"/>
</dbReference>
<reference evidence="2 3" key="1">
    <citation type="submission" date="2024-09" db="EMBL/GenBank/DDBJ databases">
        <authorList>
            <person name="Sun Q."/>
            <person name="Mori K."/>
        </authorList>
    </citation>
    <scope>NUCLEOTIDE SEQUENCE [LARGE SCALE GENOMIC DNA]</scope>
    <source>
        <strain evidence="2 3">CCM 8677</strain>
    </source>
</reference>
<dbReference type="Proteomes" id="UP001589844">
    <property type="component" value="Unassembled WGS sequence"/>
</dbReference>
<proteinExistence type="predicted"/>
<sequence length="227" mass="22193">MDVFIGTVMAVGFNFAPRGWMFCNGQILSIAQNSALFALLGTTYGGDGMSTFGLPDLRGRVAVGGQPGGPGPGLTNIVMGEKAGTNNVTVIATGNVSISLTIANLPAHSHPATVDISGLGATTHVTVGAGTTGVLAAASNNGGLTATSGGQSGAAIYLPAGTAPTSPVDLGGVTTAITGSASAATQNTGSGTPLVAPVSTSALTSIMQPYIGLNYIIATEGIFPSRN</sequence>
<name>A0ABV6IDX1_9BURK</name>
<accession>A0ABV6IDX1</accession>
<organism evidence="2 3">
    <name type="scientific">Undibacterium danionis</name>
    <dbReference type="NCBI Taxonomy" id="1812100"/>
    <lineage>
        <taxon>Bacteria</taxon>
        <taxon>Pseudomonadati</taxon>
        <taxon>Pseudomonadota</taxon>
        <taxon>Betaproteobacteria</taxon>
        <taxon>Burkholderiales</taxon>
        <taxon>Oxalobacteraceae</taxon>
        <taxon>Undibacterium</taxon>
    </lineage>
</organism>
<dbReference type="EMBL" id="JBHLXJ010000009">
    <property type="protein sequence ID" value="MFC0349808.1"/>
    <property type="molecule type" value="Genomic_DNA"/>
</dbReference>
<gene>
    <name evidence="2" type="ORF">ACFFJH_08315</name>
</gene>
<evidence type="ECO:0000259" key="1">
    <source>
        <dbReference type="Pfam" id="PF07484"/>
    </source>
</evidence>
<evidence type="ECO:0000313" key="3">
    <source>
        <dbReference type="Proteomes" id="UP001589844"/>
    </source>
</evidence>
<dbReference type="InterPro" id="IPR011083">
    <property type="entry name" value="Phage_tail_collar_dom"/>
</dbReference>
<dbReference type="InterPro" id="IPR037053">
    <property type="entry name" value="Phage_tail_collar_dom_sf"/>
</dbReference>
<dbReference type="SUPFAM" id="SSF88874">
    <property type="entry name" value="Receptor-binding domain of short tail fibre protein gp12"/>
    <property type="match status" value="1"/>
</dbReference>
<feature type="domain" description="Phage tail collar" evidence="1">
    <location>
        <begin position="6"/>
        <end position="61"/>
    </location>
</feature>
<comment type="caution">
    <text evidence="2">The sequence shown here is derived from an EMBL/GenBank/DDBJ whole genome shotgun (WGS) entry which is preliminary data.</text>
</comment>
<protein>
    <submittedName>
        <fullName evidence="2">Phage tail protein</fullName>
    </submittedName>
</protein>
<dbReference type="Gene3D" id="3.90.1340.10">
    <property type="entry name" value="Phage tail collar domain"/>
    <property type="match status" value="1"/>
</dbReference>
<dbReference type="RefSeq" id="WP_390211601.1">
    <property type="nucleotide sequence ID" value="NZ_JBHLXJ010000009.1"/>
</dbReference>